<reference evidence="1 2" key="1">
    <citation type="submission" date="2023-07" db="EMBL/GenBank/DDBJ databases">
        <title>Genomic Encyclopedia of Type Strains, Phase IV (KMG-IV): sequencing the most valuable type-strain genomes for metagenomic binning, comparative biology and taxonomic classification.</title>
        <authorList>
            <person name="Goeker M."/>
        </authorList>
    </citation>
    <scope>NUCLEOTIDE SEQUENCE [LARGE SCALE GENOMIC DNA]</scope>
    <source>
        <strain evidence="1 2">DSM 16784</strain>
    </source>
</reference>
<evidence type="ECO:0000313" key="2">
    <source>
        <dbReference type="Proteomes" id="UP001230220"/>
    </source>
</evidence>
<proteinExistence type="predicted"/>
<dbReference type="Proteomes" id="UP001230220">
    <property type="component" value="Unassembled WGS sequence"/>
</dbReference>
<sequence length="148" mass="16795">MATSEEIRKEFKFKKDTVEKIEKLRKAQELENPGIKIYSKTVVSDAIDLAYSAKFGKEVFQETMTRLELMISTTMSKLLLEHLEPYANALSNIYDQAAVSKEAMLLILVANNIVGNDPNVLANLISKNAQLEYVLSQAIEIRKENRNE</sequence>
<name>A0ABU0E8M9_9FIRM</name>
<comment type="caution">
    <text evidence="1">The sequence shown here is derived from an EMBL/GenBank/DDBJ whole genome shotgun (WGS) entry which is preliminary data.</text>
</comment>
<dbReference type="EMBL" id="JAUSUR010000010">
    <property type="protein sequence ID" value="MDQ0363254.1"/>
    <property type="molecule type" value="Genomic_DNA"/>
</dbReference>
<organism evidence="1 2">
    <name type="scientific">Breznakia pachnodae</name>
    <dbReference type="NCBI Taxonomy" id="265178"/>
    <lineage>
        <taxon>Bacteria</taxon>
        <taxon>Bacillati</taxon>
        <taxon>Bacillota</taxon>
        <taxon>Erysipelotrichia</taxon>
        <taxon>Erysipelotrichales</taxon>
        <taxon>Erysipelotrichaceae</taxon>
        <taxon>Breznakia</taxon>
    </lineage>
</organism>
<protein>
    <submittedName>
        <fullName evidence="1">Uncharacterized protein</fullName>
    </submittedName>
</protein>
<dbReference type="RefSeq" id="WP_307412100.1">
    <property type="nucleotide sequence ID" value="NZ_JAUSUR010000010.1"/>
</dbReference>
<keyword evidence="2" id="KW-1185">Reference proteome</keyword>
<accession>A0ABU0E8M9</accession>
<gene>
    <name evidence="1" type="ORF">J2S15_004015</name>
</gene>
<evidence type="ECO:0000313" key="1">
    <source>
        <dbReference type="EMBL" id="MDQ0363254.1"/>
    </source>
</evidence>